<sequence length="132" mass="14097">MEHRTAGALAADHPYHHHHHHDDAAARKPNLLAPFAPSSSPFSSSPSPAPPQQPPDDHPAPLIKRIQHDLAEALRLHSSPPVQQRLSLLAAQRAWVEQVVQDAVEALAAVGGEVGGSDEGEVVPNSTQEQLP</sequence>
<reference evidence="2" key="1">
    <citation type="submission" date="2023-06" db="EMBL/GenBank/DDBJ databases">
        <title>Multi-omics analyses reveal the molecular pathogenesis toolkit of Lasiodiplodia hormozganensis, a cross-kingdom pathogen.</title>
        <authorList>
            <person name="Felix C."/>
            <person name="Meneses R."/>
            <person name="Goncalves M.F.M."/>
            <person name="Tilleman L."/>
            <person name="Duarte A.S."/>
            <person name="Jorrin-Novo J.V."/>
            <person name="Van De Peer Y."/>
            <person name="Deforce D."/>
            <person name="Van Nieuwerburgh F."/>
            <person name="Esteves A.C."/>
            <person name="Alves A."/>
        </authorList>
    </citation>
    <scope>NUCLEOTIDE SEQUENCE</scope>
    <source>
        <strain evidence="2">CBS 339.90</strain>
    </source>
</reference>
<dbReference type="Proteomes" id="UP001175001">
    <property type="component" value="Unassembled WGS sequence"/>
</dbReference>
<accession>A0AA39TVT7</accession>
<keyword evidence="3" id="KW-1185">Reference proteome</keyword>
<comment type="caution">
    <text evidence="2">The sequence shown here is derived from an EMBL/GenBank/DDBJ whole genome shotgun (WGS) entry which is preliminary data.</text>
</comment>
<organism evidence="2 3">
    <name type="scientific">Lasiodiplodia hormozganensis</name>
    <dbReference type="NCBI Taxonomy" id="869390"/>
    <lineage>
        <taxon>Eukaryota</taxon>
        <taxon>Fungi</taxon>
        <taxon>Dikarya</taxon>
        <taxon>Ascomycota</taxon>
        <taxon>Pezizomycotina</taxon>
        <taxon>Dothideomycetes</taxon>
        <taxon>Dothideomycetes incertae sedis</taxon>
        <taxon>Botryosphaeriales</taxon>
        <taxon>Botryosphaeriaceae</taxon>
        <taxon>Lasiodiplodia</taxon>
    </lineage>
</organism>
<feature type="region of interest" description="Disordered" evidence="1">
    <location>
        <begin position="1"/>
        <end position="62"/>
    </location>
</feature>
<feature type="region of interest" description="Disordered" evidence="1">
    <location>
        <begin position="111"/>
        <end position="132"/>
    </location>
</feature>
<evidence type="ECO:0000313" key="2">
    <source>
        <dbReference type="EMBL" id="KAK0609773.1"/>
    </source>
</evidence>
<proteinExistence type="predicted"/>
<feature type="compositionally biased region" description="Low complexity" evidence="1">
    <location>
        <begin position="33"/>
        <end position="46"/>
    </location>
</feature>
<evidence type="ECO:0000313" key="3">
    <source>
        <dbReference type="Proteomes" id="UP001175001"/>
    </source>
</evidence>
<name>A0AA39TVT7_9PEZI</name>
<protein>
    <submittedName>
        <fullName evidence="2">Uncharacterized protein</fullName>
    </submittedName>
</protein>
<evidence type="ECO:0000256" key="1">
    <source>
        <dbReference type="SAM" id="MobiDB-lite"/>
    </source>
</evidence>
<dbReference type="EMBL" id="JAUJDW010000244">
    <property type="protein sequence ID" value="KAK0609773.1"/>
    <property type="molecule type" value="Genomic_DNA"/>
</dbReference>
<dbReference type="AlphaFoldDB" id="A0AA39TVT7"/>
<gene>
    <name evidence="2" type="ORF">DIS24_g12271</name>
</gene>